<accession>A0ACC2H281</accession>
<protein>
    <submittedName>
        <fullName evidence="1">Uncharacterized protein</fullName>
    </submittedName>
</protein>
<proteinExistence type="predicted"/>
<reference evidence="1" key="1">
    <citation type="submission" date="2021-05" db="EMBL/GenBank/DDBJ databases">
        <authorList>
            <person name="Pan Q."/>
            <person name="Jouanno E."/>
            <person name="Zahm M."/>
            <person name="Klopp C."/>
            <person name="Cabau C."/>
            <person name="Louis A."/>
            <person name="Berthelot C."/>
            <person name="Parey E."/>
            <person name="Roest Crollius H."/>
            <person name="Montfort J."/>
            <person name="Robinson-Rechavi M."/>
            <person name="Bouchez O."/>
            <person name="Lampietro C."/>
            <person name="Lopez Roques C."/>
            <person name="Donnadieu C."/>
            <person name="Postlethwait J."/>
            <person name="Bobe J."/>
            <person name="Dillon D."/>
            <person name="Chandos A."/>
            <person name="von Hippel F."/>
            <person name="Guiguen Y."/>
        </authorList>
    </citation>
    <scope>NUCLEOTIDE SEQUENCE</scope>
    <source>
        <strain evidence="1">YG-Jan2019</strain>
    </source>
</reference>
<evidence type="ECO:0000313" key="2">
    <source>
        <dbReference type="Proteomes" id="UP001157502"/>
    </source>
</evidence>
<gene>
    <name evidence="1" type="ORF">DPEC_G00068280</name>
</gene>
<dbReference type="EMBL" id="CM055733">
    <property type="protein sequence ID" value="KAJ8009831.1"/>
    <property type="molecule type" value="Genomic_DNA"/>
</dbReference>
<sequence length="355" mass="39527">MASATLAATKPKPCVKDTGASPKHAPLIHERNKYAYMPALMNVLVQDIERSARVKNVKLSVPTTSYATSKLVHSLCSAAAANVWGPECEKALVEGLPLREHHKAFLSHNMFVTMIGAVVARALEQATSGSEDTLDLLANRYYVRRIACHDSSKTSAIEAAAYAGIMAVHIEKDALAVNEKKLVQLNKRHGSHQAEEEVKSWSLDKLYTDTDAITTAMANFGFKHHYEKNSHHPEHFPKGEMDDMSLVEAIVDGLACIFERNKSHRDVHSWLSMYYVVRFEGRTKDLAQNIIEALKLYITDADYEALEAFRSSVFSIIGESIPWTRVMMTECCSHKTTKDGGLPGRDLTSCFSRNK</sequence>
<dbReference type="Proteomes" id="UP001157502">
    <property type="component" value="Chromosome 6"/>
</dbReference>
<comment type="caution">
    <text evidence="1">The sequence shown here is derived from an EMBL/GenBank/DDBJ whole genome shotgun (WGS) entry which is preliminary data.</text>
</comment>
<keyword evidence="2" id="KW-1185">Reference proteome</keyword>
<evidence type="ECO:0000313" key="1">
    <source>
        <dbReference type="EMBL" id="KAJ8009831.1"/>
    </source>
</evidence>
<name>A0ACC2H281_DALPE</name>
<organism evidence="1 2">
    <name type="scientific">Dallia pectoralis</name>
    <name type="common">Alaska blackfish</name>
    <dbReference type="NCBI Taxonomy" id="75939"/>
    <lineage>
        <taxon>Eukaryota</taxon>
        <taxon>Metazoa</taxon>
        <taxon>Chordata</taxon>
        <taxon>Craniata</taxon>
        <taxon>Vertebrata</taxon>
        <taxon>Euteleostomi</taxon>
        <taxon>Actinopterygii</taxon>
        <taxon>Neopterygii</taxon>
        <taxon>Teleostei</taxon>
        <taxon>Protacanthopterygii</taxon>
        <taxon>Esociformes</taxon>
        <taxon>Umbridae</taxon>
        <taxon>Dallia</taxon>
    </lineage>
</organism>